<dbReference type="STRING" id="42155.A0A0R3R9D6"/>
<dbReference type="InterPro" id="IPR012446">
    <property type="entry name" value="CRAC_channel"/>
</dbReference>
<evidence type="ECO:0000256" key="2">
    <source>
        <dbReference type="ARBA" id="ARBA00008062"/>
    </source>
</evidence>
<keyword evidence="4" id="KW-1133">Transmembrane helix</keyword>
<dbReference type="Pfam" id="PF07856">
    <property type="entry name" value="Orai-1"/>
    <property type="match status" value="1"/>
</dbReference>
<gene>
    <name evidence="6" type="ORF">BTMF_LOCUS14622</name>
</gene>
<evidence type="ECO:0000313" key="7">
    <source>
        <dbReference type="Proteomes" id="UP000280834"/>
    </source>
</evidence>
<evidence type="ECO:0000313" key="6">
    <source>
        <dbReference type="EMBL" id="VDO50295.1"/>
    </source>
</evidence>
<dbReference type="EMBL" id="UZAG01021397">
    <property type="protein sequence ID" value="VDO50295.1"/>
    <property type="molecule type" value="Genomic_DNA"/>
</dbReference>
<dbReference type="Gene3D" id="1.20.140.140">
    <property type="entry name" value="Calcium release-activated calcium channel protein Orai"/>
    <property type="match status" value="1"/>
</dbReference>
<reference evidence="8" key="1">
    <citation type="submission" date="2017-02" db="UniProtKB">
        <authorList>
            <consortium name="WormBaseParasite"/>
        </authorList>
    </citation>
    <scope>IDENTIFICATION</scope>
</reference>
<dbReference type="PANTHER" id="PTHR31501">
    <property type="entry name" value="CALCIUM RELEASE-ACTIVATED CALCIUM CHANNEL PROTEIN 1"/>
    <property type="match status" value="1"/>
</dbReference>
<keyword evidence="3" id="KW-0812">Transmembrane</keyword>
<accession>A0A0R3R9D6</accession>
<evidence type="ECO:0000256" key="3">
    <source>
        <dbReference type="ARBA" id="ARBA00022692"/>
    </source>
</evidence>
<evidence type="ECO:0000256" key="1">
    <source>
        <dbReference type="ARBA" id="ARBA00004141"/>
    </source>
</evidence>
<evidence type="ECO:0000313" key="8">
    <source>
        <dbReference type="WBParaSite" id="BTMF_0001664901-mRNA-1"/>
    </source>
</evidence>
<keyword evidence="5" id="KW-0472">Membrane</keyword>
<proteinExistence type="inferred from homology"/>
<comment type="similarity">
    <text evidence="2">Belongs to the Orai family.</text>
</comment>
<name>A0A0R3R9D6_9BILA</name>
<keyword evidence="7" id="KW-1185">Reference proteome</keyword>
<reference evidence="6 7" key="2">
    <citation type="submission" date="2018-11" db="EMBL/GenBank/DDBJ databases">
        <authorList>
            <consortium name="Pathogen Informatics"/>
        </authorList>
    </citation>
    <scope>NUCLEOTIDE SEQUENCE [LARGE SCALE GENOMIC DNA]</scope>
</reference>
<comment type="subcellular location">
    <subcellularLocation>
        <location evidence="1">Membrane</location>
        <topology evidence="1">Multi-pass membrane protein</topology>
    </subcellularLocation>
</comment>
<dbReference type="WBParaSite" id="BTMF_0001664901-mRNA-1">
    <property type="protein sequence ID" value="BTMF_0001664901-mRNA-1"/>
    <property type="gene ID" value="BTMF_0001664901"/>
</dbReference>
<dbReference type="GO" id="GO:0016020">
    <property type="term" value="C:membrane"/>
    <property type="evidence" value="ECO:0007669"/>
    <property type="project" value="UniProtKB-SubCell"/>
</dbReference>
<dbReference type="PANTHER" id="PTHR31501:SF7">
    <property type="entry name" value="CALCIUM RELEASE-ACTIVATED CALCIUM CHANNEL PROTEIN 1"/>
    <property type="match status" value="1"/>
</dbReference>
<dbReference type="GO" id="GO:0015279">
    <property type="term" value="F:store-operated calcium channel activity"/>
    <property type="evidence" value="ECO:0007669"/>
    <property type="project" value="TreeGrafter"/>
</dbReference>
<dbReference type="AlphaFoldDB" id="A0A0R3R9D6"/>
<protein>
    <submittedName>
        <fullName evidence="8">Miff domain-containing protein</fullName>
    </submittedName>
</protein>
<dbReference type="Proteomes" id="UP000280834">
    <property type="component" value="Unassembled WGS sequence"/>
</dbReference>
<organism evidence="8">
    <name type="scientific">Brugia timori</name>
    <dbReference type="NCBI Taxonomy" id="42155"/>
    <lineage>
        <taxon>Eukaryota</taxon>
        <taxon>Metazoa</taxon>
        <taxon>Ecdysozoa</taxon>
        <taxon>Nematoda</taxon>
        <taxon>Chromadorea</taxon>
        <taxon>Rhabditida</taxon>
        <taxon>Spirurina</taxon>
        <taxon>Spiruromorpha</taxon>
        <taxon>Filarioidea</taxon>
        <taxon>Onchocercidae</taxon>
        <taxon>Brugia</taxon>
    </lineage>
</organism>
<evidence type="ECO:0000256" key="5">
    <source>
        <dbReference type="ARBA" id="ARBA00023136"/>
    </source>
</evidence>
<sequence length="254" mass="28235">MSLFSSLLPLTTEARATGKNSEFQRRSTSIDLESGKIDECIKIASPCNHDKKSRRFIASTSNIPENSQLSIVKTDLSHNLLAAGNVSLENFVGLQSYRAISTNNSCINMRKNEQLDDFDMNIRMTHKDNHLANNSINFSSYQPSTTMDAKISNNFPIHMLPSTNPSSHNNYLEYHSVPSTTIITAAATTVTATTTSNNVIEETKAVMLDERYRGELSILEKYRYDLSRAQLKASSRTSALLAGFAMVSKIQIKL</sequence>
<evidence type="ECO:0000256" key="4">
    <source>
        <dbReference type="ARBA" id="ARBA00022989"/>
    </source>
</evidence>
<dbReference type="GO" id="GO:0002115">
    <property type="term" value="P:store-operated calcium entry"/>
    <property type="evidence" value="ECO:0007669"/>
    <property type="project" value="TreeGrafter"/>
</dbReference>
<dbReference type="InterPro" id="IPR038350">
    <property type="entry name" value="Orai_sf"/>
</dbReference>